<feature type="domain" description="Cysteine-rich DPF motif" evidence="3">
    <location>
        <begin position="27"/>
        <end position="87"/>
    </location>
</feature>
<comment type="caution">
    <text evidence="4">The sequence shown here is derived from an EMBL/GenBank/DDBJ whole genome shotgun (WGS) entry which is preliminary data.</text>
</comment>
<dbReference type="AlphaFoldDB" id="A0A7I8VCA9"/>
<dbReference type="InterPro" id="IPR042426">
    <property type="entry name" value="CDPF1"/>
</dbReference>
<evidence type="ECO:0000256" key="2">
    <source>
        <dbReference type="ARBA" id="ARBA00014801"/>
    </source>
</evidence>
<reference evidence="4 5" key="1">
    <citation type="submission" date="2020-08" db="EMBL/GenBank/DDBJ databases">
        <authorList>
            <person name="Hejnol A."/>
        </authorList>
    </citation>
    <scope>NUCLEOTIDE SEQUENCE [LARGE SCALE GENOMIC DNA]</scope>
</reference>
<organism evidence="4 5">
    <name type="scientific">Dimorphilus gyrociliatus</name>
    <dbReference type="NCBI Taxonomy" id="2664684"/>
    <lineage>
        <taxon>Eukaryota</taxon>
        <taxon>Metazoa</taxon>
        <taxon>Spiralia</taxon>
        <taxon>Lophotrochozoa</taxon>
        <taxon>Annelida</taxon>
        <taxon>Polychaeta</taxon>
        <taxon>Polychaeta incertae sedis</taxon>
        <taxon>Dinophilidae</taxon>
        <taxon>Dimorphilus</taxon>
    </lineage>
</organism>
<evidence type="ECO:0000256" key="1">
    <source>
        <dbReference type="ARBA" id="ARBA00007917"/>
    </source>
</evidence>
<dbReference type="EMBL" id="CAJFCJ010000003">
    <property type="protein sequence ID" value="CAD5112985.1"/>
    <property type="molecule type" value="Genomic_DNA"/>
</dbReference>
<dbReference type="InterPro" id="IPR018785">
    <property type="entry name" value="CDPF1_dom"/>
</dbReference>
<evidence type="ECO:0000259" key="3">
    <source>
        <dbReference type="Pfam" id="PF10170"/>
    </source>
</evidence>
<gene>
    <name evidence="4" type="ORF">DGYR_LOCUS2038</name>
</gene>
<protein>
    <recommendedName>
        <fullName evidence="2">Cysteine-rich DPF motif domain-containing protein 1</fullName>
    </recommendedName>
</protein>
<dbReference type="Pfam" id="PF10170">
    <property type="entry name" value="C6_DPF"/>
    <property type="match status" value="1"/>
</dbReference>
<dbReference type="PRINTS" id="PR01995">
    <property type="entry name" value="UPF0595"/>
</dbReference>
<evidence type="ECO:0000313" key="5">
    <source>
        <dbReference type="Proteomes" id="UP000549394"/>
    </source>
</evidence>
<comment type="similarity">
    <text evidence="1">Belongs to the CDPF1 family.</text>
</comment>
<dbReference type="PANTHER" id="PTHR31849:SF1">
    <property type="entry name" value="CYSTEINE-RICH DPF MOTIF DOMAIN-CONTAINING PROTEIN 1"/>
    <property type="match status" value="1"/>
</dbReference>
<dbReference type="PANTHER" id="PTHR31849">
    <property type="entry name" value="CYSTEINE-RICH PDF MOTIF DOMAIN-CONTAINING PROTEIN 1"/>
    <property type="match status" value="1"/>
</dbReference>
<accession>A0A7I8VCA9</accession>
<keyword evidence="5" id="KW-1185">Reference proteome</keyword>
<evidence type="ECO:0000313" key="4">
    <source>
        <dbReference type="EMBL" id="CAD5112985.1"/>
    </source>
</evidence>
<dbReference type="OrthoDB" id="191995at2759"/>
<dbReference type="Proteomes" id="UP000549394">
    <property type="component" value="Unassembled WGS sequence"/>
</dbReference>
<name>A0A7I8VCA9_9ANNE</name>
<proteinExistence type="inferred from homology"/>
<sequence>MAESTFKNEPTVEEKKKDEEKFIREVFKCDKCSFQAPYDYYGMKPPFCKSLNLKEDSFIMRDPFTEGRKMVVIGAKCVGCDKNVCKSSVNYII</sequence>